<feature type="chain" id="PRO_5039204100" description="Lipoprotein" evidence="1">
    <location>
        <begin position="22"/>
        <end position="168"/>
    </location>
</feature>
<dbReference type="EMBL" id="SWLG01000013">
    <property type="protein sequence ID" value="TLS36070.1"/>
    <property type="molecule type" value="Genomic_DNA"/>
</dbReference>
<evidence type="ECO:0000256" key="1">
    <source>
        <dbReference type="SAM" id="SignalP"/>
    </source>
</evidence>
<dbReference type="OrthoDB" id="1954789at2"/>
<dbReference type="RefSeq" id="WP_138127948.1">
    <property type="nucleotide sequence ID" value="NZ_SWLG01000013.1"/>
</dbReference>
<dbReference type="PROSITE" id="PS51257">
    <property type="entry name" value="PROKAR_LIPOPROTEIN"/>
    <property type="match status" value="1"/>
</dbReference>
<accession>A0A5R9F0X1</accession>
<dbReference type="AlphaFoldDB" id="A0A5R9F0X1"/>
<evidence type="ECO:0008006" key="4">
    <source>
        <dbReference type="Google" id="ProtNLM"/>
    </source>
</evidence>
<comment type="caution">
    <text evidence="2">The sequence shown here is derived from an EMBL/GenBank/DDBJ whole genome shotgun (WGS) entry which is preliminary data.</text>
</comment>
<keyword evidence="3" id="KW-1185">Reference proteome</keyword>
<name>A0A5R9F0X1_9BACL</name>
<protein>
    <recommendedName>
        <fullName evidence="4">Lipoprotein</fullName>
    </recommendedName>
</protein>
<evidence type="ECO:0000313" key="2">
    <source>
        <dbReference type="EMBL" id="TLS36070.1"/>
    </source>
</evidence>
<evidence type="ECO:0000313" key="3">
    <source>
        <dbReference type="Proteomes" id="UP000308230"/>
    </source>
</evidence>
<dbReference type="Proteomes" id="UP000308230">
    <property type="component" value="Unassembled WGS sequence"/>
</dbReference>
<gene>
    <name evidence="2" type="ORF">FCL54_16905</name>
</gene>
<organism evidence="2 3">
    <name type="scientific">Exobacillus caeni</name>
    <dbReference type="NCBI Taxonomy" id="2574798"/>
    <lineage>
        <taxon>Bacteria</taxon>
        <taxon>Bacillati</taxon>
        <taxon>Bacillota</taxon>
        <taxon>Bacilli</taxon>
        <taxon>Bacillales</taxon>
        <taxon>Guptibacillaceae</taxon>
        <taxon>Exobacillus</taxon>
    </lineage>
</organism>
<proteinExistence type="predicted"/>
<reference evidence="2 3" key="1">
    <citation type="submission" date="2019-04" db="EMBL/GenBank/DDBJ databases">
        <title>Bacillus caeni sp. nov., a bacterium isolated from mangrove sediment.</title>
        <authorList>
            <person name="Huang H."/>
            <person name="Mo K."/>
            <person name="Hu Y."/>
        </authorList>
    </citation>
    <scope>NUCLEOTIDE SEQUENCE [LARGE SCALE GENOMIC DNA]</scope>
    <source>
        <strain evidence="2 3">HB172195</strain>
    </source>
</reference>
<sequence length="168" mass="19279">MKKIRLFCLVTGMLIVLSACNSEKANTLPEKKPEQFNFHIKYGIGGKNEVDNFQHKIVKDLIADGVATAENFSFTEEEMESIYRELREANVLEDKDLIKKDNCHQTPYSSYYLKVQIDGKEKEYEWSDENCSMTRDAEELTDVVGYIRDIVVKTDAYKRLPAASGGYD</sequence>
<feature type="signal peptide" evidence="1">
    <location>
        <begin position="1"/>
        <end position="21"/>
    </location>
</feature>
<keyword evidence="1" id="KW-0732">Signal</keyword>